<organism evidence="2 3">
    <name type="scientific">Portunus trituberculatus</name>
    <name type="common">Swimming crab</name>
    <name type="synonym">Neptunus trituberculatus</name>
    <dbReference type="NCBI Taxonomy" id="210409"/>
    <lineage>
        <taxon>Eukaryota</taxon>
        <taxon>Metazoa</taxon>
        <taxon>Ecdysozoa</taxon>
        <taxon>Arthropoda</taxon>
        <taxon>Crustacea</taxon>
        <taxon>Multicrustacea</taxon>
        <taxon>Malacostraca</taxon>
        <taxon>Eumalacostraca</taxon>
        <taxon>Eucarida</taxon>
        <taxon>Decapoda</taxon>
        <taxon>Pleocyemata</taxon>
        <taxon>Brachyura</taxon>
        <taxon>Eubrachyura</taxon>
        <taxon>Portunoidea</taxon>
        <taxon>Portunidae</taxon>
        <taxon>Portuninae</taxon>
        <taxon>Portunus</taxon>
    </lineage>
</organism>
<reference evidence="2 3" key="1">
    <citation type="submission" date="2019-05" db="EMBL/GenBank/DDBJ databases">
        <title>Another draft genome of Portunus trituberculatus and its Hox gene families provides insights of decapod evolution.</title>
        <authorList>
            <person name="Jeong J.-H."/>
            <person name="Song I."/>
            <person name="Kim S."/>
            <person name="Choi T."/>
            <person name="Kim D."/>
            <person name="Ryu S."/>
            <person name="Kim W."/>
        </authorList>
    </citation>
    <scope>NUCLEOTIDE SEQUENCE [LARGE SCALE GENOMIC DNA]</scope>
    <source>
        <tissue evidence="2">Muscle</tissue>
    </source>
</reference>
<dbReference type="Proteomes" id="UP000324222">
    <property type="component" value="Unassembled WGS sequence"/>
</dbReference>
<feature type="compositionally biased region" description="Polar residues" evidence="1">
    <location>
        <begin position="24"/>
        <end position="40"/>
    </location>
</feature>
<keyword evidence="3" id="KW-1185">Reference proteome</keyword>
<gene>
    <name evidence="2" type="ORF">E2C01_062522</name>
</gene>
<evidence type="ECO:0000313" key="2">
    <source>
        <dbReference type="EMBL" id="MPC68322.1"/>
    </source>
</evidence>
<proteinExistence type="predicted"/>
<protein>
    <recommendedName>
        <fullName evidence="4">CCHC-type domain-containing protein</fullName>
    </recommendedName>
</protein>
<accession>A0A5B7HBC6</accession>
<feature type="region of interest" description="Disordered" evidence="1">
    <location>
        <begin position="24"/>
        <end position="74"/>
    </location>
</feature>
<dbReference type="EMBL" id="VSRR010027654">
    <property type="protein sequence ID" value="MPC68322.1"/>
    <property type="molecule type" value="Genomic_DNA"/>
</dbReference>
<comment type="caution">
    <text evidence="2">The sequence shown here is derived from an EMBL/GenBank/DDBJ whole genome shotgun (WGS) entry which is preliminary data.</text>
</comment>
<name>A0A5B7HBC6_PORTR</name>
<evidence type="ECO:0000256" key="1">
    <source>
        <dbReference type="SAM" id="MobiDB-lite"/>
    </source>
</evidence>
<evidence type="ECO:0008006" key="4">
    <source>
        <dbReference type="Google" id="ProtNLM"/>
    </source>
</evidence>
<evidence type="ECO:0000313" key="3">
    <source>
        <dbReference type="Proteomes" id="UP000324222"/>
    </source>
</evidence>
<sequence length="119" mass="13173">MDYKKAETTALAMEAAVRDTADLQQAGQQRGDQVNKIQQRSRNERTTDNQGVRPGSGRQCYRDGGPHGAPDSHFASATCYACKKVGRMARMCRKKIEKGRKMHKIEGVVEAFKSPHPGP</sequence>
<dbReference type="AlphaFoldDB" id="A0A5B7HBC6"/>